<dbReference type="EMBL" id="JACXVP010000009">
    <property type="protein sequence ID" value="KAG5587212.1"/>
    <property type="molecule type" value="Genomic_DNA"/>
</dbReference>
<protein>
    <submittedName>
        <fullName evidence="1">Uncharacterized protein</fullName>
    </submittedName>
</protein>
<reference evidence="1 2" key="1">
    <citation type="submission" date="2020-09" db="EMBL/GenBank/DDBJ databases">
        <title>De no assembly of potato wild relative species, Solanum commersonii.</title>
        <authorList>
            <person name="Cho K."/>
        </authorList>
    </citation>
    <scope>NUCLEOTIDE SEQUENCE [LARGE SCALE GENOMIC DNA]</scope>
    <source>
        <strain evidence="1">LZ3.2</strain>
        <tissue evidence="1">Leaf</tissue>
    </source>
</reference>
<evidence type="ECO:0000313" key="1">
    <source>
        <dbReference type="EMBL" id="KAG5587212.1"/>
    </source>
</evidence>
<keyword evidence="2" id="KW-1185">Reference proteome</keyword>
<name>A0A9J5XIW2_SOLCO</name>
<sequence>MEEGARPFVFSVLRIVSSGHWTPQGWNFIFRRQLSDLGDSEGSKFHHWAIFSTSFGFCSGKAIRREVLSQKTVLTQNNLMRRGIPLCSRCFFCGKTADYTGRSLASYDSWEEAGKQSKNRNKWRIVPASMWWAIWKERNSGAFQVLGKKLLRWKERKQLQKKVWRERFRRVEKEEEERVEAN</sequence>
<accession>A0A9J5XIW2</accession>
<dbReference type="AlphaFoldDB" id="A0A9J5XIW2"/>
<comment type="caution">
    <text evidence="1">The sequence shown here is derived from an EMBL/GenBank/DDBJ whole genome shotgun (WGS) entry which is preliminary data.</text>
</comment>
<gene>
    <name evidence="1" type="ORF">H5410_047646</name>
</gene>
<evidence type="ECO:0000313" key="2">
    <source>
        <dbReference type="Proteomes" id="UP000824120"/>
    </source>
</evidence>
<proteinExistence type="predicted"/>
<organism evidence="1 2">
    <name type="scientific">Solanum commersonii</name>
    <name type="common">Commerson's wild potato</name>
    <name type="synonym">Commerson's nightshade</name>
    <dbReference type="NCBI Taxonomy" id="4109"/>
    <lineage>
        <taxon>Eukaryota</taxon>
        <taxon>Viridiplantae</taxon>
        <taxon>Streptophyta</taxon>
        <taxon>Embryophyta</taxon>
        <taxon>Tracheophyta</taxon>
        <taxon>Spermatophyta</taxon>
        <taxon>Magnoliopsida</taxon>
        <taxon>eudicotyledons</taxon>
        <taxon>Gunneridae</taxon>
        <taxon>Pentapetalae</taxon>
        <taxon>asterids</taxon>
        <taxon>lamiids</taxon>
        <taxon>Solanales</taxon>
        <taxon>Solanaceae</taxon>
        <taxon>Solanoideae</taxon>
        <taxon>Solaneae</taxon>
        <taxon>Solanum</taxon>
    </lineage>
</organism>
<dbReference type="Proteomes" id="UP000824120">
    <property type="component" value="Chromosome 9"/>
</dbReference>